<dbReference type="Pfam" id="PF13439">
    <property type="entry name" value="Glyco_transf_4"/>
    <property type="match status" value="1"/>
</dbReference>
<accession>A0A0G0RRC1</accession>
<dbReference type="SUPFAM" id="SSF53756">
    <property type="entry name" value="UDP-Glycosyltransferase/glycogen phosphorylase"/>
    <property type="match status" value="1"/>
</dbReference>
<evidence type="ECO:0000313" key="4">
    <source>
        <dbReference type="Proteomes" id="UP000034489"/>
    </source>
</evidence>
<dbReference type="PANTHER" id="PTHR45947">
    <property type="entry name" value="SULFOQUINOVOSYL TRANSFERASE SQD2"/>
    <property type="match status" value="1"/>
</dbReference>
<dbReference type="InterPro" id="IPR028098">
    <property type="entry name" value="Glyco_trans_4-like_N"/>
</dbReference>
<feature type="domain" description="Glycosyltransferase subfamily 4-like N-terminal" evidence="2">
    <location>
        <begin position="17"/>
        <end position="182"/>
    </location>
</feature>
<dbReference type="EMBL" id="LBYQ01000007">
    <property type="protein sequence ID" value="KKR55209.1"/>
    <property type="molecule type" value="Genomic_DNA"/>
</dbReference>
<dbReference type="InterPro" id="IPR001296">
    <property type="entry name" value="Glyco_trans_1"/>
</dbReference>
<reference evidence="3 4" key="1">
    <citation type="journal article" date="2015" name="Nature">
        <title>rRNA introns, odd ribosomes, and small enigmatic genomes across a large radiation of phyla.</title>
        <authorList>
            <person name="Brown C.T."/>
            <person name="Hug L.A."/>
            <person name="Thomas B.C."/>
            <person name="Sharon I."/>
            <person name="Castelle C.J."/>
            <person name="Singh A."/>
            <person name="Wilkins M.J."/>
            <person name="Williams K.H."/>
            <person name="Banfield J.F."/>
        </authorList>
    </citation>
    <scope>NUCLEOTIDE SEQUENCE [LARGE SCALE GENOMIC DNA]</scope>
</reference>
<gene>
    <name evidence="3" type="ORF">UT92_C0007G0004</name>
</gene>
<dbReference type="Proteomes" id="UP000034489">
    <property type="component" value="Unassembled WGS sequence"/>
</dbReference>
<dbReference type="AlphaFoldDB" id="A0A0G0RRC1"/>
<protein>
    <submittedName>
        <fullName evidence="3">Glycosyl transferase, group 1</fullName>
    </submittedName>
</protein>
<proteinExistence type="predicted"/>
<dbReference type="GO" id="GO:0016757">
    <property type="term" value="F:glycosyltransferase activity"/>
    <property type="evidence" value="ECO:0007669"/>
    <property type="project" value="InterPro"/>
</dbReference>
<dbReference type="InterPro" id="IPR050194">
    <property type="entry name" value="Glycosyltransferase_grp1"/>
</dbReference>
<evidence type="ECO:0000313" key="3">
    <source>
        <dbReference type="EMBL" id="KKR55209.1"/>
    </source>
</evidence>
<feature type="domain" description="Glycosyl transferase family 1" evidence="1">
    <location>
        <begin position="195"/>
        <end position="338"/>
    </location>
</feature>
<dbReference type="PANTHER" id="PTHR45947:SF3">
    <property type="entry name" value="SULFOQUINOVOSYL TRANSFERASE SQD2"/>
    <property type="match status" value="1"/>
</dbReference>
<dbReference type="Pfam" id="PF00534">
    <property type="entry name" value="Glycos_transf_1"/>
    <property type="match status" value="1"/>
</dbReference>
<sequence>MAKIAFLSFYSGFVERGVETYVYELAMRLAKKHDVTVFQGGKSHLWYSKARTSQGKFKVIDFNCIGSTSKSANSFLRIFYLDRWSLKILIFSLKAAFKVARGKYDLVIPMNGGWQTVIYRLFSKFRNFKILISAQAGIGRDDGWNLFWKPDIFVALTKAEEKWANRFAPEVRTALIPNGVDLFKFNPKVSPKKLTLKTPIVVCAAALDSYKRVDLTIKAVAKSQNLSLLLLGDGDSRGNIDALGKRLLGSRYLRLLVPHSEIPGYFRAGLVFSLASKTEAFGTSYIEAMACNLPIVATYDSSRQEIIGDAGILTNPEDVDQYAKDLMLAASANYRNRPYNQALKFSWNKIAERYEKVIASLLKRQ</sequence>
<evidence type="ECO:0000259" key="2">
    <source>
        <dbReference type="Pfam" id="PF13439"/>
    </source>
</evidence>
<organism evidence="3 4">
    <name type="scientific">Candidatus Curtissbacteria bacterium GW2011_GWA1_40_24</name>
    <dbReference type="NCBI Taxonomy" id="1618406"/>
    <lineage>
        <taxon>Bacteria</taxon>
        <taxon>Candidatus Curtissiibacteriota</taxon>
    </lineage>
</organism>
<comment type="caution">
    <text evidence="3">The sequence shown here is derived from an EMBL/GenBank/DDBJ whole genome shotgun (WGS) entry which is preliminary data.</text>
</comment>
<name>A0A0G0RRC1_9BACT</name>
<keyword evidence="3" id="KW-0808">Transferase</keyword>
<evidence type="ECO:0000259" key="1">
    <source>
        <dbReference type="Pfam" id="PF00534"/>
    </source>
</evidence>
<dbReference type="Gene3D" id="3.40.50.2000">
    <property type="entry name" value="Glycogen Phosphorylase B"/>
    <property type="match status" value="2"/>
</dbReference>